<feature type="transmembrane region" description="Helical" evidence="9">
    <location>
        <begin position="124"/>
        <end position="145"/>
    </location>
</feature>
<evidence type="ECO:0000256" key="6">
    <source>
        <dbReference type="ARBA" id="ARBA00022970"/>
    </source>
</evidence>
<evidence type="ECO:0000256" key="3">
    <source>
        <dbReference type="ARBA" id="ARBA00022475"/>
    </source>
</evidence>
<dbReference type="Proteomes" id="UP000461162">
    <property type="component" value="Unassembled WGS sequence"/>
</dbReference>
<feature type="transmembrane region" description="Helical" evidence="9">
    <location>
        <begin position="313"/>
        <end position="331"/>
    </location>
</feature>
<keyword evidence="5 9" id="KW-0812">Transmembrane</keyword>
<protein>
    <submittedName>
        <fullName evidence="10">Tryptophan/tyrosine permease</fullName>
    </submittedName>
</protein>
<dbReference type="InterPro" id="IPR018227">
    <property type="entry name" value="Amino_acid_transport_2"/>
</dbReference>
<dbReference type="GO" id="GO:0015173">
    <property type="term" value="F:aromatic amino acid transmembrane transporter activity"/>
    <property type="evidence" value="ECO:0007669"/>
    <property type="project" value="InterPro"/>
</dbReference>
<keyword evidence="4" id="KW-0997">Cell inner membrane</keyword>
<accession>A0A7K1KPP1</accession>
<feature type="transmembrane region" description="Helical" evidence="9">
    <location>
        <begin position="96"/>
        <end position="118"/>
    </location>
</feature>
<dbReference type="Gene3D" id="1.20.1740.10">
    <property type="entry name" value="Amino acid/polyamine transporter I"/>
    <property type="match status" value="1"/>
</dbReference>
<dbReference type="PANTHER" id="PTHR32195">
    <property type="entry name" value="OS07G0662800 PROTEIN"/>
    <property type="match status" value="1"/>
</dbReference>
<evidence type="ECO:0000256" key="4">
    <source>
        <dbReference type="ARBA" id="ARBA00022519"/>
    </source>
</evidence>
<dbReference type="EMBL" id="WODC01000006">
    <property type="protein sequence ID" value="MUM78054.1"/>
    <property type="molecule type" value="Genomic_DNA"/>
</dbReference>
<keyword evidence="11" id="KW-1185">Reference proteome</keyword>
<feature type="transmembrane region" description="Helical" evidence="9">
    <location>
        <begin position="177"/>
        <end position="197"/>
    </location>
</feature>
<keyword evidence="8 9" id="KW-0472">Membrane</keyword>
<evidence type="ECO:0000256" key="9">
    <source>
        <dbReference type="SAM" id="Phobius"/>
    </source>
</evidence>
<evidence type="ECO:0000256" key="1">
    <source>
        <dbReference type="ARBA" id="ARBA00004429"/>
    </source>
</evidence>
<keyword evidence="6" id="KW-0029">Amino-acid transport</keyword>
<feature type="transmembrane region" description="Helical" evidence="9">
    <location>
        <begin position="12"/>
        <end position="32"/>
    </location>
</feature>
<evidence type="ECO:0000256" key="7">
    <source>
        <dbReference type="ARBA" id="ARBA00022989"/>
    </source>
</evidence>
<feature type="transmembrane region" description="Helical" evidence="9">
    <location>
        <begin position="38"/>
        <end position="61"/>
    </location>
</feature>
<evidence type="ECO:0000256" key="5">
    <source>
        <dbReference type="ARBA" id="ARBA00022692"/>
    </source>
</evidence>
<proteinExistence type="predicted"/>
<dbReference type="AlphaFoldDB" id="A0A7K1KPP1"/>
<feature type="transmembrane region" description="Helical" evidence="9">
    <location>
        <begin position="218"/>
        <end position="241"/>
    </location>
</feature>
<dbReference type="RefSeq" id="WP_155934669.1">
    <property type="nucleotide sequence ID" value="NZ_WODC01000006.1"/>
</dbReference>
<dbReference type="Pfam" id="PF03222">
    <property type="entry name" value="Trp_Tyr_perm"/>
    <property type="match status" value="1"/>
</dbReference>
<sequence>MAQGTPSTGKVVTTSLIVTGNMLGAGILALPIDLGPAGLLPAALGLLGIWALMTCNALIIARQPFLAQNRDADLPTFFEVVLGPVGKWVSVAANLVIFYGLLTAYLAGAASVLVGSLGLDVPGWAALVGYFCVATLFASFGDAVLRKGATVFMTIMWLLFAAMVVMVLPHFEGHGVRGIDLVFFTSALPILVVAFNFHNVIPTVCRVLGHDRKSITRAIWLGSGLGMVMTFIWTLAVLMTLPMESANSVDIVSAFSHNEPATVPLGRLIATRAFVDVSVAFAVVAMTTAYMATGVAMLSFLRDVAGRLGKNRLAVWLVAFVPPLAVGALYPDIFIDALNVVGGLGVGSLFGILPGLLLIRQGEPGSRKRLAGWVIVCVFSLVLLVELAQMTGLVHITPDIEYWNARQGQ</sequence>
<feature type="transmembrane region" description="Helical" evidence="9">
    <location>
        <begin position="337"/>
        <end position="358"/>
    </location>
</feature>
<evidence type="ECO:0000256" key="8">
    <source>
        <dbReference type="ARBA" id="ARBA00023136"/>
    </source>
</evidence>
<comment type="subcellular location">
    <subcellularLocation>
        <location evidence="1">Cell inner membrane</location>
        <topology evidence="1">Multi-pass membrane protein</topology>
    </subcellularLocation>
</comment>
<organism evidence="10 11">
    <name type="scientific">Pseudodesulfovibrio alkaliphilus</name>
    <dbReference type="NCBI Taxonomy" id="2661613"/>
    <lineage>
        <taxon>Bacteria</taxon>
        <taxon>Pseudomonadati</taxon>
        <taxon>Thermodesulfobacteriota</taxon>
        <taxon>Desulfovibrionia</taxon>
        <taxon>Desulfovibrionales</taxon>
        <taxon>Desulfovibrionaceae</taxon>
    </lineage>
</organism>
<dbReference type="GO" id="GO:0003333">
    <property type="term" value="P:amino acid transmembrane transport"/>
    <property type="evidence" value="ECO:0007669"/>
    <property type="project" value="InterPro"/>
</dbReference>
<feature type="transmembrane region" description="Helical" evidence="9">
    <location>
        <begin position="370"/>
        <end position="388"/>
    </location>
</feature>
<dbReference type="PANTHER" id="PTHR32195:SF26">
    <property type="entry name" value="TRYPTOPHAN OR TYROSINE TRANSPORTER PROTEIN"/>
    <property type="match status" value="1"/>
</dbReference>
<reference evidence="10 11" key="1">
    <citation type="submission" date="2019-11" db="EMBL/GenBank/DDBJ databases">
        <title>Pseudodesulfovibrio alkaliphilus, sp. nov., an alkaliphilic sulfate-reducing bacteria from mud volcano of Taman peninsula, Russia.</title>
        <authorList>
            <person name="Frolova A."/>
            <person name="Merkel A.Y."/>
            <person name="Slobodkin A.I."/>
        </authorList>
    </citation>
    <scope>NUCLEOTIDE SEQUENCE [LARGE SCALE GENOMIC DNA]</scope>
    <source>
        <strain evidence="10 11">F-1</strain>
    </source>
</reference>
<feature type="transmembrane region" description="Helical" evidence="9">
    <location>
        <begin position="152"/>
        <end position="171"/>
    </location>
</feature>
<comment type="caution">
    <text evidence="10">The sequence shown here is derived from an EMBL/GenBank/DDBJ whole genome shotgun (WGS) entry which is preliminary data.</text>
</comment>
<gene>
    <name evidence="10" type="ORF">GKC30_10445</name>
</gene>
<dbReference type="InterPro" id="IPR013059">
    <property type="entry name" value="Trp_tyr_transpt"/>
</dbReference>
<name>A0A7K1KPP1_9BACT</name>
<keyword evidence="3" id="KW-1003">Cell membrane</keyword>
<keyword evidence="7 9" id="KW-1133">Transmembrane helix</keyword>
<evidence type="ECO:0000313" key="11">
    <source>
        <dbReference type="Proteomes" id="UP000461162"/>
    </source>
</evidence>
<dbReference type="PRINTS" id="PR00166">
    <property type="entry name" value="AROAAPRMEASE"/>
</dbReference>
<evidence type="ECO:0000256" key="2">
    <source>
        <dbReference type="ARBA" id="ARBA00022448"/>
    </source>
</evidence>
<keyword evidence="2" id="KW-0813">Transport</keyword>
<dbReference type="GO" id="GO:0005886">
    <property type="term" value="C:plasma membrane"/>
    <property type="evidence" value="ECO:0007669"/>
    <property type="project" value="UniProtKB-SubCell"/>
</dbReference>
<feature type="transmembrane region" description="Helical" evidence="9">
    <location>
        <begin position="277"/>
        <end position="301"/>
    </location>
</feature>
<evidence type="ECO:0000313" key="10">
    <source>
        <dbReference type="EMBL" id="MUM78054.1"/>
    </source>
</evidence>